<feature type="domain" description="GED" evidence="2">
    <location>
        <begin position="42"/>
        <end position="133"/>
    </location>
</feature>
<dbReference type="GO" id="GO:0003924">
    <property type="term" value="F:GTPase activity"/>
    <property type="evidence" value="ECO:0007669"/>
    <property type="project" value="InterPro"/>
</dbReference>
<dbReference type="InterPro" id="IPR003130">
    <property type="entry name" value="GED"/>
</dbReference>
<sequence>MTAHVGKLFSYVPVRPRVMHSHHSFATSKLGLVCQIWIASHVPRLSTEMMAYYKVALKTLVDDIAVLAGEKCLLKCISELLTSRIVISLSDVQVSAIAAESDNTRAERARADKEHKVLTKARAILRRLDQSRPGEVSDPDNDPGLFPLAPTSSNAKMVSDVSSDRSAPSRTTKSIEEPLNTVHQDANKPQAELTTDSPIWSTHQICRTRTA</sequence>
<name>A0AAN6IGN4_9EURO</name>
<feature type="region of interest" description="Disordered" evidence="1">
    <location>
        <begin position="128"/>
        <end position="196"/>
    </location>
</feature>
<feature type="compositionally biased region" description="Polar residues" evidence="1">
    <location>
        <begin position="150"/>
        <end position="172"/>
    </location>
</feature>
<dbReference type="PROSITE" id="PS51388">
    <property type="entry name" value="GED"/>
    <property type="match status" value="1"/>
</dbReference>
<keyword evidence="4" id="KW-1185">Reference proteome</keyword>
<evidence type="ECO:0000313" key="4">
    <source>
        <dbReference type="Proteomes" id="UP001203852"/>
    </source>
</evidence>
<dbReference type="EMBL" id="MU404351">
    <property type="protein sequence ID" value="KAI1617362.1"/>
    <property type="molecule type" value="Genomic_DNA"/>
</dbReference>
<reference evidence="3" key="1">
    <citation type="journal article" date="2022" name="bioRxiv">
        <title>Deciphering the potential niche of two novel black yeast fungi from a biological soil crust based on their genomes, phenotypes, and melanin regulation.</title>
        <authorList>
            <consortium name="DOE Joint Genome Institute"/>
            <person name="Carr E.C."/>
            <person name="Barton Q."/>
            <person name="Grambo S."/>
            <person name="Sullivan M."/>
            <person name="Renfro C.M."/>
            <person name="Kuo A."/>
            <person name="Pangilinan J."/>
            <person name="Lipzen A."/>
            <person name="Keymanesh K."/>
            <person name="Savage E."/>
            <person name="Barry K."/>
            <person name="Grigoriev I.V."/>
            <person name="Riekhof W.R."/>
            <person name="Harris S.S."/>
        </authorList>
    </citation>
    <scope>NUCLEOTIDE SEQUENCE</scope>
    <source>
        <strain evidence="3">JF 03-4F</strain>
    </source>
</reference>
<evidence type="ECO:0000256" key="1">
    <source>
        <dbReference type="SAM" id="MobiDB-lite"/>
    </source>
</evidence>
<dbReference type="Pfam" id="PF02212">
    <property type="entry name" value="GED"/>
    <property type="match status" value="1"/>
</dbReference>
<dbReference type="GO" id="GO:0005525">
    <property type="term" value="F:GTP binding"/>
    <property type="evidence" value="ECO:0007669"/>
    <property type="project" value="InterPro"/>
</dbReference>
<dbReference type="InterPro" id="IPR020850">
    <property type="entry name" value="GED_dom"/>
</dbReference>
<proteinExistence type="predicted"/>
<accession>A0AAN6IGN4</accession>
<protein>
    <recommendedName>
        <fullName evidence="2">GED domain-containing protein</fullName>
    </recommendedName>
</protein>
<dbReference type="AlphaFoldDB" id="A0AAN6IGN4"/>
<organism evidence="3 4">
    <name type="scientific">Exophiala viscosa</name>
    <dbReference type="NCBI Taxonomy" id="2486360"/>
    <lineage>
        <taxon>Eukaryota</taxon>
        <taxon>Fungi</taxon>
        <taxon>Dikarya</taxon>
        <taxon>Ascomycota</taxon>
        <taxon>Pezizomycotina</taxon>
        <taxon>Eurotiomycetes</taxon>
        <taxon>Chaetothyriomycetidae</taxon>
        <taxon>Chaetothyriales</taxon>
        <taxon>Herpotrichiellaceae</taxon>
        <taxon>Exophiala</taxon>
    </lineage>
</organism>
<evidence type="ECO:0000259" key="2">
    <source>
        <dbReference type="PROSITE" id="PS51388"/>
    </source>
</evidence>
<gene>
    <name evidence="3" type="ORF">EDD36DRAFT_431167</name>
</gene>
<dbReference type="Proteomes" id="UP001203852">
    <property type="component" value="Unassembled WGS sequence"/>
</dbReference>
<evidence type="ECO:0000313" key="3">
    <source>
        <dbReference type="EMBL" id="KAI1617362.1"/>
    </source>
</evidence>
<comment type="caution">
    <text evidence="3">The sequence shown here is derived from an EMBL/GenBank/DDBJ whole genome shotgun (WGS) entry which is preliminary data.</text>
</comment>